<evidence type="ECO:0000256" key="3">
    <source>
        <dbReference type="ARBA" id="ARBA00022692"/>
    </source>
</evidence>
<name>A0A5S3P1Q9_9SPHN</name>
<keyword evidence="3 7" id="KW-0812">Transmembrane</keyword>
<accession>A0A5S3P1Q9</accession>
<comment type="similarity">
    <text evidence="2">Belongs to the TrbI/VirB10 family.</text>
</comment>
<proteinExistence type="inferred from homology"/>
<evidence type="ECO:0000256" key="6">
    <source>
        <dbReference type="SAM" id="MobiDB-lite"/>
    </source>
</evidence>
<dbReference type="OrthoDB" id="9807354at2"/>
<dbReference type="RefSeq" id="WP_138618708.1">
    <property type="nucleotide sequence ID" value="NZ_VCAO01000006.1"/>
</dbReference>
<dbReference type="Proteomes" id="UP000309668">
    <property type="component" value="Unassembled WGS sequence"/>
</dbReference>
<dbReference type="Gene3D" id="2.40.128.260">
    <property type="entry name" value="Type IV secretion system, VirB10/TraB/TrbI"/>
    <property type="match status" value="1"/>
</dbReference>
<feature type="transmembrane region" description="Helical" evidence="7">
    <location>
        <begin position="27"/>
        <end position="47"/>
    </location>
</feature>
<evidence type="ECO:0000256" key="5">
    <source>
        <dbReference type="ARBA" id="ARBA00023136"/>
    </source>
</evidence>
<evidence type="ECO:0000256" key="7">
    <source>
        <dbReference type="SAM" id="Phobius"/>
    </source>
</evidence>
<comment type="caution">
    <text evidence="8">The sequence shown here is derived from an EMBL/GenBank/DDBJ whole genome shotgun (WGS) entry which is preliminary data.</text>
</comment>
<keyword evidence="9" id="KW-1185">Reference proteome</keyword>
<feature type="compositionally biased region" description="Low complexity" evidence="6">
    <location>
        <begin position="144"/>
        <end position="159"/>
    </location>
</feature>
<evidence type="ECO:0000313" key="9">
    <source>
        <dbReference type="Proteomes" id="UP000309668"/>
    </source>
</evidence>
<evidence type="ECO:0000256" key="2">
    <source>
        <dbReference type="ARBA" id="ARBA00010265"/>
    </source>
</evidence>
<evidence type="ECO:0000256" key="4">
    <source>
        <dbReference type="ARBA" id="ARBA00022989"/>
    </source>
</evidence>
<reference evidence="8 9" key="1">
    <citation type="submission" date="2019-05" db="EMBL/GenBank/DDBJ databases">
        <title>Erythrobacter marisflavi sp. nov., isolated from isolated from water of an estuary environment.</title>
        <authorList>
            <person name="Yoon J.-H."/>
        </authorList>
    </citation>
    <scope>NUCLEOTIDE SEQUENCE [LARGE SCALE GENOMIC DNA]</scope>
    <source>
        <strain evidence="8 9">KEM-5</strain>
    </source>
</reference>
<evidence type="ECO:0000256" key="1">
    <source>
        <dbReference type="ARBA" id="ARBA00004167"/>
    </source>
</evidence>
<keyword evidence="4 7" id="KW-1133">Transmembrane helix</keyword>
<gene>
    <name evidence="8" type="ORF">FEV51_10515</name>
</gene>
<dbReference type="Pfam" id="PF03743">
    <property type="entry name" value="TrbI"/>
    <property type="match status" value="1"/>
</dbReference>
<dbReference type="InterPro" id="IPR042217">
    <property type="entry name" value="T4SS_VirB10/TrbI"/>
</dbReference>
<dbReference type="InterPro" id="IPR005498">
    <property type="entry name" value="T4SS_VirB10/TraB/TrbI"/>
</dbReference>
<dbReference type="CDD" id="cd16429">
    <property type="entry name" value="VirB10"/>
    <property type="match status" value="1"/>
</dbReference>
<dbReference type="GO" id="GO:0016020">
    <property type="term" value="C:membrane"/>
    <property type="evidence" value="ECO:0007669"/>
    <property type="project" value="UniProtKB-SubCell"/>
</dbReference>
<organism evidence="8 9">
    <name type="scientific">Qipengyuania marisflavi</name>
    <dbReference type="NCBI Taxonomy" id="2486356"/>
    <lineage>
        <taxon>Bacteria</taxon>
        <taxon>Pseudomonadati</taxon>
        <taxon>Pseudomonadota</taxon>
        <taxon>Alphaproteobacteria</taxon>
        <taxon>Sphingomonadales</taxon>
        <taxon>Erythrobacteraceae</taxon>
        <taxon>Qipengyuania</taxon>
    </lineage>
</organism>
<dbReference type="EMBL" id="VCAO01000006">
    <property type="protein sequence ID" value="TMM46662.1"/>
    <property type="molecule type" value="Genomic_DNA"/>
</dbReference>
<protein>
    <submittedName>
        <fullName evidence="8">TrbI/VirB10 family protein</fullName>
    </submittedName>
</protein>
<comment type="subcellular location">
    <subcellularLocation>
        <location evidence="1">Membrane</location>
        <topology evidence="1">Single-pass membrane protein</topology>
    </subcellularLocation>
</comment>
<sequence>MADTAAASAPDPQDVRPVVRTSGSSNLGLWAFVVVLLLGGAWIFSLLSSHRAEQGALPTTIPAGVGAGRIAAPPPIAVPDRFLDAEAARDPLLARRQLPPVVLPRAVTPAPDRYPAPPQRPVDFTPAPITYPVPAPQPATTFFGGEPAPEQAAAASSDSSGERARATRLTNPSLTVPLGTVIPAVLETALDSTRPGLVRALVQRDIFGFDGSRVLIPRGSRLYGEYESDLERGQNRALVRWTRLLRPDGAIISLDSPASDPLGRAGVKGKVDGKFLQQFGSAILQTALDIGVGVATRRSNDGVVVALPGSTQNISGARSDEIRPTLKVRHGTSVSVFVARDLDFSGVDS</sequence>
<feature type="region of interest" description="Disordered" evidence="6">
    <location>
        <begin position="141"/>
        <end position="167"/>
    </location>
</feature>
<evidence type="ECO:0000313" key="8">
    <source>
        <dbReference type="EMBL" id="TMM46662.1"/>
    </source>
</evidence>
<dbReference type="AlphaFoldDB" id="A0A5S3P1Q9"/>
<keyword evidence="5 7" id="KW-0472">Membrane</keyword>